<accession>A0A2W6KFB9</accession>
<protein>
    <submittedName>
        <fullName evidence="1">Uncharacterized protein</fullName>
    </submittedName>
</protein>
<reference evidence="1 2" key="1">
    <citation type="submission" date="2016-05" db="EMBL/GenBank/DDBJ databases">
        <authorList>
            <person name="Lavstsen T."/>
            <person name="Jespersen J.S."/>
        </authorList>
    </citation>
    <scope>NUCLEOTIDE SEQUENCE [LARGE SCALE GENOMIC DNA]</scope>
    <source>
        <strain evidence="1 2">SM-5815</strain>
    </source>
</reference>
<dbReference type="RefSeq" id="WP_111112054.1">
    <property type="nucleotide sequence ID" value="NZ_LXXM01000113.1"/>
</dbReference>
<gene>
    <name evidence="1" type="ORF">A7X83_05700</name>
</gene>
<comment type="caution">
    <text evidence="1">The sequence shown here is derived from an EMBL/GenBank/DDBJ whole genome shotgun (WGS) entry which is preliminary data.</text>
</comment>
<sequence>MLEALFVATAEAAPAATAAASAGEDWKWLVPVATLLIGFGLKWLQDHVTEKGRRRHERDLRREQRYDQLRMRRIDAERANLVLLQPAAVRFVRAATVVAIEKRKALQLGRPWDEAEATPAADEELRKSAFELIPLHARIHTEAVSVVLNNVINLITAALQASTAVSFEDQWEFVNKENNELHRVMGVAIKQLEDENQQLGDPPAR</sequence>
<evidence type="ECO:0000313" key="1">
    <source>
        <dbReference type="EMBL" id="PZS93822.1"/>
    </source>
</evidence>
<evidence type="ECO:0000313" key="2">
    <source>
        <dbReference type="Proteomes" id="UP000249614"/>
    </source>
</evidence>
<organism evidence="1 2">
    <name type="scientific">Stenotrophomonas maltophilia</name>
    <name type="common">Pseudomonas maltophilia</name>
    <name type="synonym">Xanthomonas maltophilia</name>
    <dbReference type="NCBI Taxonomy" id="40324"/>
    <lineage>
        <taxon>Bacteria</taxon>
        <taxon>Pseudomonadati</taxon>
        <taxon>Pseudomonadota</taxon>
        <taxon>Gammaproteobacteria</taxon>
        <taxon>Lysobacterales</taxon>
        <taxon>Lysobacteraceae</taxon>
        <taxon>Stenotrophomonas</taxon>
        <taxon>Stenotrophomonas maltophilia group</taxon>
    </lineage>
</organism>
<dbReference type="Proteomes" id="UP000249614">
    <property type="component" value="Unassembled WGS sequence"/>
</dbReference>
<dbReference type="EMBL" id="LXXM01000113">
    <property type="protein sequence ID" value="PZS93822.1"/>
    <property type="molecule type" value="Genomic_DNA"/>
</dbReference>
<proteinExistence type="predicted"/>
<dbReference type="AlphaFoldDB" id="A0A2W6KFB9"/>
<name>A0A2W6KFB9_STEMA</name>